<feature type="compositionally biased region" description="Basic and acidic residues" evidence="1">
    <location>
        <begin position="1"/>
        <end position="12"/>
    </location>
</feature>
<accession>A0A5C3KC13</accession>
<dbReference type="OrthoDB" id="3215163at2759"/>
<evidence type="ECO:0000313" key="3">
    <source>
        <dbReference type="Proteomes" id="UP000307440"/>
    </source>
</evidence>
<organism evidence="2 3">
    <name type="scientific">Coprinopsis marcescibilis</name>
    <name type="common">Agaric fungus</name>
    <name type="synonym">Psathyrella marcescibilis</name>
    <dbReference type="NCBI Taxonomy" id="230819"/>
    <lineage>
        <taxon>Eukaryota</taxon>
        <taxon>Fungi</taxon>
        <taxon>Dikarya</taxon>
        <taxon>Basidiomycota</taxon>
        <taxon>Agaricomycotina</taxon>
        <taxon>Agaricomycetes</taxon>
        <taxon>Agaricomycetidae</taxon>
        <taxon>Agaricales</taxon>
        <taxon>Agaricineae</taxon>
        <taxon>Psathyrellaceae</taxon>
        <taxon>Coprinopsis</taxon>
    </lineage>
</organism>
<keyword evidence="3" id="KW-1185">Reference proteome</keyword>
<protein>
    <submittedName>
        <fullName evidence="2">Uncharacterized protein</fullName>
    </submittedName>
</protein>
<gene>
    <name evidence="2" type="ORF">FA15DRAFT_761056</name>
</gene>
<dbReference type="AlphaFoldDB" id="A0A5C3KC13"/>
<evidence type="ECO:0000256" key="1">
    <source>
        <dbReference type="SAM" id="MobiDB-lite"/>
    </source>
</evidence>
<dbReference type="EMBL" id="ML210507">
    <property type="protein sequence ID" value="TFK17458.1"/>
    <property type="molecule type" value="Genomic_DNA"/>
</dbReference>
<feature type="region of interest" description="Disordered" evidence="1">
    <location>
        <begin position="1"/>
        <end position="29"/>
    </location>
</feature>
<reference evidence="2 3" key="1">
    <citation type="journal article" date="2019" name="Nat. Ecol. Evol.">
        <title>Megaphylogeny resolves global patterns of mushroom evolution.</title>
        <authorList>
            <person name="Varga T."/>
            <person name="Krizsan K."/>
            <person name="Foldi C."/>
            <person name="Dima B."/>
            <person name="Sanchez-Garcia M."/>
            <person name="Sanchez-Ramirez S."/>
            <person name="Szollosi G.J."/>
            <person name="Szarkandi J.G."/>
            <person name="Papp V."/>
            <person name="Albert L."/>
            <person name="Andreopoulos W."/>
            <person name="Angelini C."/>
            <person name="Antonin V."/>
            <person name="Barry K.W."/>
            <person name="Bougher N.L."/>
            <person name="Buchanan P."/>
            <person name="Buyck B."/>
            <person name="Bense V."/>
            <person name="Catcheside P."/>
            <person name="Chovatia M."/>
            <person name="Cooper J."/>
            <person name="Damon W."/>
            <person name="Desjardin D."/>
            <person name="Finy P."/>
            <person name="Geml J."/>
            <person name="Haridas S."/>
            <person name="Hughes K."/>
            <person name="Justo A."/>
            <person name="Karasinski D."/>
            <person name="Kautmanova I."/>
            <person name="Kiss B."/>
            <person name="Kocsube S."/>
            <person name="Kotiranta H."/>
            <person name="LaButti K.M."/>
            <person name="Lechner B.E."/>
            <person name="Liimatainen K."/>
            <person name="Lipzen A."/>
            <person name="Lukacs Z."/>
            <person name="Mihaltcheva S."/>
            <person name="Morgado L.N."/>
            <person name="Niskanen T."/>
            <person name="Noordeloos M.E."/>
            <person name="Ohm R.A."/>
            <person name="Ortiz-Santana B."/>
            <person name="Ovrebo C."/>
            <person name="Racz N."/>
            <person name="Riley R."/>
            <person name="Savchenko A."/>
            <person name="Shiryaev A."/>
            <person name="Soop K."/>
            <person name="Spirin V."/>
            <person name="Szebenyi C."/>
            <person name="Tomsovsky M."/>
            <person name="Tulloss R.E."/>
            <person name="Uehling J."/>
            <person name="Grigoriev I.V."/>
            <person name="Vagvolgyi C."/>
            <person name="Papp T."/>
            <person name="Martin F.M."/>
            <person name="Miettinen O."/>
            <person name="Hibbett D.S."/>
            <person name="Nagy L.G."/>
        </authorList>
    </citation>
    <scope>NUCLEOTIDE SEQUENCE [LARGE SCALE GENOMIC DNA]</scope>
    <source>
        <strain evidence="2 3">CBS 121175</strain>
    </source>
</reference>
<name>A0A5C3KC13_COPMA</name>
<feature type="compositionally biased region" description="Polar residues" evidence="1">
    <location>
        <begin position="14"/>
        <end position="29"/>
    </location>
</feature>
<sequence>MNKRPREPDPVKNTRPNPSFASAFQTQKQPRLLSAQAIQQRLVTEPANPKTRPPFPFRPITTAHALRLAVPVLPPKSTDPLSNGVDLSPEKRKFRRSGLAARASDYYSRSTTSLTLWRRQPTTSADLHMRIVHIILHPSASRQHPLPGVALCKNLRESESQIIIIFQFWPPSPESLKSVESFRVGSSVEIWKPWASVAESQHTKIHPFPLLSPESTPENSDVLLCSKFCILAK</sequence>
<dbReference type="Proteomes" id="UP000307440">
    <property type="component" value="Unassembled WGS sequence"/>
</dbReference>
<proteinExistence type="predicted"/>
<evidence type="ECO:0000313" key="2">
    <source>
        <dbReference type="EMBL" id="TFK17458.1"/>
    </source>
</evidence>
<dbReference type="STRING" id="230819.A0A5C3KC13"/>